<dbReference type="SFLD" id="SFLDS00019">
    <property type="entry name" value="Glutathione_Transferase_(cytos"/>
    <property type="match status" value="1"/>
</dbReference>
<reference evidence="4 5" key="1">
    <citation type="submission" date="2020-04" db="EMBL/GenBank/DDBJ databases">
        <title>Novosphingobium sp. TW-4 isolated from soil.</title>
        <authorList>
            <person name="Dahal R.H."/>
            <person name="Chaudhary D.K."/>
        </authorList>
    </citation>
    <scope>NUCLEOTIDE SEQUENCE [LARGE SCALE GENOMIC DNA]</scope>
    <source>
        <strain evidence="4 5">TW-4</strain>
    </source>
</reference>
<evidence type="ECO:0000259" key="2">
    <source>
        <dbReference type="PROSITE" id="PS50404"/>
    </source>
</evidence>
<dbReference type="PROSITE" id="PS50405">
    <property type="entry name" value="GST_CTER"/>
    <property type="match status" value="1"/>
</dbReference>
<dbReference type="InterPro" id="IPR036282">
    <property type="entry name" value="Glutathione-S-Trfase_C_sf"/>
</dbReference>
<evidence type="ECO:0000256" key="1">
    <source>
        <dbReference type="ARBA" id="ARBA00010007"/>
    </source>
</evidence>
<dbReference type="GO" id="GO:0004364">
    <property type="term" value="F:glutathione transferase activity"/>
    <property type="evidence" value="ECO:0007669"/>
    <property type="project" value="TreeGrafter"/>
</dbReference>
<dbReference type="Gene3D" id="3.40.30.10">
    <property type="entry name" value="Glutaredoxin"/>
    <property type="match status" value="1"/>
</dbReference>
<dbReference type="InterPro" id="IPR005955">
    <property type="entry name" value="GST_Zeta"/>
</dbReference>
<dbReference type="SUPFAM" id="SSF52833">
    <property type="entry name" value="Thioredoxin-like"/>
    <property type="match status" value="1"/>
</dbReference>
<dbReference type="PROSITE" id="PS50404">
    <property type="entry name" value="GST_NTER"/>
    <property type="match status" value="1"/>
</dbReference>
<keyword evidence="5" id="KW-1185">Reference proteome</keyword>
<dbReference type="EMBL" id="JABBGM010000002">
    <property type="protein sequence ID" value="NML93547.1"/>
    <property type="molecule type" value="Genomic_DNA"/>
</dbReference>
<dbReference type="InterPro" id="IPR004045">
    <property type="entry name" value="Glutathione_S-Trfase_N"/>
</dbReference>
<dbReference type="EC" id="5.2.1.2" evidence="4"/>
<evidence type="ECO:0000259" key="3">
    <source>
        <dbReference type="PROSITE" id="PS50405"/>
    </source>
</evidence>
<gene>
    <name evidence="4" type="primary">maiA</name>
    <name evidence="4" type="ORF">HHL27_07695</name>
</gene>
<dbReference type="InterPro" id="IPR040079">
    <property type="entry name" value="Glutathione_S-Trfase"/>
</dbReference>
<accession>A0A7Y0GAF0</accession>
<dbReference type="PANTHER" id="PTHR42673">
    <property type="entry name" value="MALEYLACETOACETATE ISOMERASE"/>
    <property type="match status" value="1"/>
</dbReference>
<dbReference type="Proteomes" id="UP000583556">
    <property type="component" value="Unassembled WGS sequence"/>
</dbReference>
<proteinExistence type="inferred from homology"/>
<comment type="similarity">
    <text evidence="1">Belongs to the GST superfamily. Zeta family.</text>
</comment>
<name>A0A7Y0GAF0_9SPHN</name>
<protein>
    <submittedName>
        <fullName evidence="4">Maleylacetoacetate isomerase</fullName>
        <ecNumber evidence="4">5.2.1.2</ecNumber>
    </submittedName>
</protein>
<feature type="domain" description="GST C-terminal" evidence="3">
    <location>
        <begin position="85"/>
        <end position="207"/>
    </location>
</feature>
<evidence type="ECO:0000313" key="4">
    <source>
        <dbReference type="EMBL" id="NML93547.1"/>
    </source>
</evidence>
<dbReference type="InterPro" id="IPR010987">
    <property type="entry name" value="Glutathione-S-Trfase_C-like"/>
</dbReference>
<dbReference type="Gene3D" id="1.20.1050.10">
    <property type="match status" value="1"/>
</dbReference>
<dbReference type="GO" id="GO:0016034">
    <property type="term" value="F:maleylacetoacetate isomerase activity"/>
    <property type="evidence" value="ECO:0007669"/>
    <property type="project" value="UniProtKB-EC"/>
</dbReference>
<evidence type="ECO:0000313" key="5">
    <source>
        <dbReference type="Proteomes" id="UP000583556"/>
    </source>
</evidence>
<dbReference type="PANTHER" id="PTHR42673:SF4">
    <property type="entry name" value="MALEYLACETOACETATE ISOMERASE"/>
    <property type="match status" value="1"/>
</dbReference>
<dbReference type="GO" id="GO:0006559">
    <property type="term" value="P:L-phenylalanine catabolic process"/>
    <property type="evidence" value="ECO:0007669"/>
    <property type="project" value="TreeGrafter"/>
</dbReference>
<keyword evidence="4" id="KW-0413">Isomerase</keyword>
<organism evidence="4 5">
    <name type="scientific">Novosphingobium olei</name>
    <dbReference type="NCBI Taxonomy" id="2728851"/>
    <lineage>
        <taxon>Bacteria</taxon>
        <taxon>Pseudomonadati</taxon>
        <taxon>Pseudomonadota</taxon>
        <taxon>Alphaproteobacteria</taxon>
        <taxon>Sphingomonadales</taxon>
        <taxon>Sphingomonadaceae</taxon>
        <taxon>Novosphingobium</taxon>
    </lineage>
</organism>
<dbReference type="InterPro" id="IPR034333">
    <property type="entry name" value="GST_Zeta_N"/>
</dbReference>
<dbReference type="InterPro" id="IPR036249">
    <property type="entry name" value="Thioredoxin-like_sf"/>
</dbReference>
<comment type="caution">
    <text evidence="4">The sequence shown here is derived from an EMBL/GenBank/DDBJ whole genome shotgun (WGS) entry which is preliminary data.</text>
</comment>
<dbReference type="NCBIfam" id="TIGR01262">
    <property type="entry name" value="maiA"/>
    <property type="match status" value="1"/>
</dbReference>
<dbReference type="AlphaFoldDB" id="A0A7Y0GAF0"/>
<dbReference type="SFLD" id="SFLDG00358">
    <property type="entry name" value="Main_(cytGST)"/>
    <property type="match status" value="1"/>
</dbReference>
<feature type="domain" description="GST N-terminal" evidence="2">
    <location>
        <begin position="1"/>
        <end position="80"/>
    </location>
</feature>
<sequence>MRLHGYFRSSASWRVRIALALKGLSWETIPHSLVDGEQRDPGFLALNPQGLVPALEIDGLVLTQSLAICEYLDETHPQPPLLPPDAAGRARARALAQAIACDLHPVQNLRVLQRIRAIAGNADAGTIWARETCDQGLDAFAELVGEGAGAFCLGDAPGLADLILVPQLANARRFGCDMRWPRLLAIEEACLSLSAFASTAPSAVEQG</sequence>
<dbReference type="Pfam" id="PF13409">
    <property type="entry name" value="GST_N_2"/>
    <property type="match status" value="1"/>
</dbReference>
<dbReference type="GO" id="GO:0006749">
    <property type="term" value="P:glutathione metabolic process"/>
    <property type="evidence" value="ECO:0007669"/>
    <property type="project" value="TreeGrafter"/>
</dbReference>
<dbReference type="CDD" id="cd03042">
    <property type="entry name" value="GST_N_Zeta"/>
    <property type="match status" value="1"/>
</dbReference>
<dbReference type="SUPFAM" id="SSF47616">
    <property type="entry name" value="GST C-terminal domain-like"/>
    <property type="match status" value="1"/>
</dbReference>
<dbReference type="GO" id="GO:0005737">
    <property type="term" value="C:cytoplasm"/>
    <property type="evidence" value="ECO:0007669"/>
    <property type="project" value="InterPro"/>
</dbReference>